<evidence type="ECO:0000256" key="4">
    <source>
        <dbReference type="ARBA" id="ARBA00022833"/>
    </source>
</evidence>
<evidence type="ECO:0000256" key="1">
    <source>
        <dbReference type="ARBA" id="ARBA00022723"/>
    </source>
</evidence>
<evidence type="ECO:0000256" key="5">
    <source>
        <dbReference type="PROSITE-ProRule" id="PRU00042"/>
    </source>
</evidence>
<proteinExistence type="predicted"/>
<dbReference type="InterPro" id="IPR013087">
    <property type="entry name" value="Znf_C2H2_type"/>
</dbReference>
<keyword evidence="2" id="KW-0677">Repeat</keyword>
<evidence type="ECO:0000259" key="6">
    <source>
        <dbReference type="PROSITE" id="PS50157"/>
    </source>
</evidence>
<dbReference type="SUPFAM" id="SSF57667">
    <property type="entry name" value="beta-beta-alpha zinc fingers"/>
    <property type="match status" value="1"/>
</dbReference>
<organism evidence="7 8">
    <name type="scientific">Cirrhinus molitorella</name>
    <name type="common">mud carp</name>
    <dbReference type="NCBI Taxonomy" id="172907"/>
    <lineage>
        <taxon>Eukaryota</taxon>
        <taxon>Metazoa</taxon>
        <taxon>Chordata</taxon>
        <taxon>Craniata</taxon>
        <taxon>Vertebrata</taxon>
        <taxon>Euteleostomi</taxon>
        <taxon>Actinopterygii</taxon>
        <taxon>Neopterygii</taxon>
        <taxon>Teleostei</taxon>
        <taxon>Ostariophysi</taxon>
        <taxon>Cypriniformes</taxon>
        <taxon>Cyprinidae</taxon>
        <taxon>Labeoninae</taxon>
        <taxon>Labeonini</taxon>
        <taxon>Cirrhinus</taxon>
    </lineage>
</organism>
<sequence>LKEENGEIEELFEGGKKQQVKTEEISWSSSLKNDNICCTCSHCGKSFSCKQNLDLGIIFLREGKPYVCDECEKIFKGNHLEHKKIHTAEKPHTCDR</sequence>
<dbReference type="PANTHER" id="PTHR23234">
    <property type="entry name" value="ZNF44 PROTEIN"/>
    <property type="match status" value="1"/>
</dbReference>
<dbReference type="InterPro" id="IPR050758">
    <property type="entry name" value="Znf_C2H2-type"/>
</dbReference>
<dbReference type="Gene3D" id="3.30.160.60">
    <property type="entry name" value="Classic Zinc Finger"/>
    <property type="match status" value="1"/>
</dbReference>
<dbReference type="InterPro" id="IPR036236">
    <property type="entry name" value="Znf_C2H2_sf"/>
</dbReference>
<comment type="caution">
    <text evidence="7">The sequence shown here is derived from an EMBL/GenBank/DDBJ whole genome shotgun (WGS) entry which is preliminary data.</text>
</comment>
<dbReference type="EMBL" id="JAYMGO010000022">
    <property type="protein sequence ID" value="KAL1250487.1"/>
    <property type="molecule type" value="Genomic_DNA"/>
</dbReference>
<evidence type="ECO:0000256" key="3">
    <source>
        <dbReference type="ARBA" id="ARBA00022771"/>
    </source>
</evidence>
<evidence type="ECO:0000313" key="8">
    <source>
        <dbReference type="Proteomes" id="UP001558613"/>
    </source>
</evidence>
<keyword evidence="8" id="KW-1185">Reference proteome</keyword>
<dbReference type="Proteomes" id="UP001558613">
    <property type="component" value="Unassembled WGS sequence"/>
</dbReference>
<evidence type="ECO:0000256" key="2">
    <source>
        <dbReference type="ARBA" id="ARBA00022737"/>
    </source>
</evidence>
<name>A0ABR3LC50_9TELE</name>
<feature type="domain" description="C2H2-type" evidence="6">
    <location>
        <begin position="66"/>
        <end position="91"/>
    </location>
</feature>
<gene>
    <name evidence="7" type="ORF">QQF64_018283</name>
</gene>
<accession>A0ABR3LC50</accession>
<keyword evidence="4" id="KW-0862">Zinc</keyword>
<reference evidence="7 8" key="1">
    <citation type="submission" date="2023-09" db="EMBL/GenBank/DDBJ databases">
        <authorList>
            <person name="Wang M."/>
        </authorList>
    </citation>
    <scope>NUCLEOTIDE SEQUENCE [LARGE SCALE GENOMIC DNA]</scope>
    <source>
        <strain evidence="7">GT-2023</strain>
        <tissue evidence="7">Liver</tissue>
    </source>
</reference>
<feature type="non-terminal residue" evidence="7">
    <location>
        <position position="96"/>
    </location>
</feature>
<keyword evidence="1" id="KW-0479">Metal-binding</keyword>
<feature type="non-terminal residue" evidence="7">
    <location>
        <position position="1"/>
    </location>
</feature>
<dbReference type="PROSITE" id="PS50157">
    <property type="entry name" value="ZINC_FINGER_C2H2_2"/>
    <property type="match status" value="1"/>
</dbReference>
<evidence type="ECO:0000313" key="7">
    <source>
        <dbReference type="EMBL" id="KAL1250487.1"/>
    </source>
</evidence>
<protein>
    <recommendedName>
        <fullName evidence="6">C2H2-type domain-containing protein</fullName>
    </recommendedName>
</protein>
<keyword evidence="3 5" id="KW-0863">Zinc-finger</keyword>
<dbReference type="PANTHER" id="PTHR23234:SF10">
    <property type="entry name" value="RIKEN CDNA 6720489N17 GENE-RELATED"/>
    <property type="match status" value="1"/>
</dbReference>